<proteinExistence type="inferred from homology"/>
<gene>
    <name evidence="10" type="ORF">AVDCRST_MAG76-1349</name>
</gene>
<dbReference type="Gene3D" id="3.90.1200.10">
    <property type="match status" value="1"/>
</dbReference>
<dbReference type="PIRSF" id="PIRSF000706">
    <property type="entry name" value="Kanamycin_kin"/>
    <property type="match status" value="1"/>
</dbReference>
<evidence type="ECO:0000256" key="3">
    <source>
        <dbReference type="ARBA" id="ARBA00022741"/>
    </source>
</evidence>
<keyword evidence="4" id="KW-0418">Kinase</keyword>
<evidence type="ECO:0000259" key="9">
    <source>
        <dbReference type="Pfam" id="PF01636"/>
    </source>
</evidence>
<comment type="similarity">
    <text evidence="1">Belongs to the aminoglycoside phosphotransferase family.</text>
</comment>
<dbReference type="PANTHER" id="PTHR21310:SF41">
    <property type="entry name" value="3'-PHOSPHOTRANSFERASE, PUTATIVE-RELATED"/>
    <property type="match status" value="1"/>
</dbReference>
<feature type="domain" description="Aminoglycoside phosphotransferase" evidence="9">
    <location>
        <begin position="18"/>
        <end position="238"/>
    </location>
</feature>
<dbReference type="InterPro" id="IPR051678">
    <property type="entry name" value="AGP_Transferase"/>
</dbReference>
<evidence type="ECO:0000256" key="8">
    <source>
        <dbReference type="PIRSR" id="PIRSR000706-2"/>
    </source>
</evidence>
<evidence type="ECO:0000313" key="10">
    <source>
        <dbReference type="EMBL" id="CAA9231760.1"/>
    </source>
</evidence>
<dbReference type="GO" id="GO:0016773">
    <property type="term" value="F:phosphotransferase activity, alcohol group as acceptor"/>
    <property type="evidence" value="ECO:0007669"/>
    <property type="project" value="InterPro"/>
</dbReference>
<dbReference type="SUPFAM" id="SSF56112">
    <property type="entry name" value="Protein kinase-like (PK-like)"/>
    <property type="match status" value="1"/>
</dbReference>
<evidence type="ECO:0000256" key="7">
    <source>
        <dbReference type="PIRSR" id="PIRSR000706-1"/>
    </source>
</evidence>
<dbReference type="PANTHER" id="PTHR21310">
    <property type="entry name" value="AMINOGLYCOSIDE PHOSPHOTRANSFERASE-RELATED-RELATED"/>
    <property type="match status" value="1"/>
</dbReference>
<dbReference type="GO" id="GO:0046872">
    <property type="term" value="F:metal ion binding"/>
    <property type="evidence" value="ECO:0007669"/>
    <property type="project" value="UniProtKB-KW"/>
</dbReference>
<evidence type="ECO:0000256" key="2">
    <source>
        <dbReference type="ARBA" id="ARBA00022679"/>
    </source>
</evidence>
<dbReference type="AlphaFoldDB" id="A0A6J4HS18"/>
<keyword evidence="3" id="KW-0547">Nucleotide-binding</keyword>
<dbReference type="InterPro" id="IPR002575">
    <property type="entry name" value="Aminoglycoside_PTrfase"/>
</dbReference>
<accession>A0A6J4HS18</accession>
<dbReference type="InterPro" id="IPR024165">
    <property type="entry name" value="Kan/Strep_kinase"/>
</dbReference>
<organism evidence="10">
    <name type="scientific">uncultured Acidimicrobiales bacterium</name>
    <dbReference type="NCBI Taxonomy" id="310071"/>
    <lineage>
        <taxon>Bacteria</taxon>
        <taxon>Bacillati</taxon>
        <taxon>Actinomycetota</taxon>
        <taxon>Acidimicrobiia</taxon>
        <taxon>Acidimicrobiales</taxon>
        <taxon>environmental samples</taxon>
    </lineage>
</organism>
<keyword evidence="2 10" id="KW-0808">Transferase</keyword>
<keyword evidence="8" id="KW-0460">Magnesium</keyword>
<name>A0A6J4HS18_9ACTN</name>
<dbReference type="GO" id="GO:0016301">
    <property type="term" value="F:kinase activity"/>
    <property type="evidence" value="ECO:0007669"/>
    <property type="project" value="UniProtKB-KW"/>
</dbReference>
<reference evidence="10" key="1">
    <citation type="submission" date="2020-02" db="EMBL/GenBank/DDBJ databases">
        <authorList>
            <person name="Meier V. D."/>
        </authorList>
    </citation>
    <scope>NUCLEOTIDE SEQUENCE</scope>
    <source>
        <strain evidence="10">AVDCRST_MAG76</strain>
    </source>
</reference>
<evidence type="ECO:0000256" key="6">
    <source>
        <dbReference type="ARBA" id="ARBA00023251"/>
    </source>
</evidence>
<feature type="binding site" evidence="8">
    <location>
        <position position="178"/>
    </location>
    <ligand>
        <name>Mg(2+)</name>
        <dbReference type="ChEBI" id="CHEBI:18420"/>
    </ligand>
</feature>
<dbReference type="Pfam" id="PF01636">
    <property type="entry name" value="APH"/>
    <property type="match status" value="1"/>
</dbReference>
<feature type="active site" description="Proton acceptor" evidence="7">
    <location>
        <position position="173"/>
    </location>
</feature>
<dbReference type="GO" id="GO:0005524">
    <property type="term" value="F:ATP binding"/>
    <property type="evidence" value="ECO:0007669"/>
    <property type="project" value="UniProtKB-KW"/>
</dbReference>
<keyword evidence="5" id="KW-0067">ATP-binding</keyword>
<sequence length="248" mass="27239">MARGRPRRLVWQNEAGGLTFEVSDGDGRFFVKWLPPERADDLDAEAARLRWAAPFVVVPHVIDQHRDPSGGWLATTAVPGDNAVSSRWRSDPGTAVRAMGEGLRSLHERLPRASCPFSWSAAGRLADAERRAATGRLDPRRWDPVHRSLDLATALARAADIPPVDSLVVCHGDSCAPNTILTDDGRCAGHVDLGAMGLADRWADLAVATWSTEWNYGPGWEQALLDAYGLPADPERSRYYRLLWDLGP</sequence>
<dbReference type="EMBL" id="CADCSZ010000076">
    <property type="protein sequence ID" value="CAA9231760.1"/>
    <property type="molecule type" value="Genomic_DNA"/>
</dbReference>
<keyword evidence="8" id="KW-0479">Metal-binding</keyword>
<dbReference type="GO" id="GO:0046677">
    <property type="term" value="P:response to antibiotic"/>
    <property type="evidence" value="ECO:0007669"/>
    <property type="project" value="UniProtKB-KW"/>
</dbReference>
<evidence type="ECO:0000256" key="5">
    <source>
        <dbReference type="ARBA" id="ARBA00022840"/>
    </source>
</evidence>
<dbReference type="CDD" id="cd05150">
    <property type="entry name" value="APH"/>
    <property type="match status" value="1"/>
</dbReference>
<dbReference type="InterPro" id="IPR011009">
    <property type="entry name" value="Kinase-like_dom_sf"/>
</dbReference>
<evidence type="ECO:0000256" key="1">
    <source>
        <dbReference type="ARBA" id="ARBA00006219"/>
    </source>
</evidence>
<protein>
    <submittedName>
        <fullName evidence="10">Weak similarity to aminoglycoside phosphotransferase</fullName>
    </submittedName>
</protein>
<feature type="binding site" evidence="8">
    <location>
        <position position="192"/>
    </location>
    <ligand>
        <name>Mg(2+)</name>
        <dbReference type="ChEBI" id="CHEBI:18420"/>
    </ligand>
</feature>
<evidence type="ECO:0000256" key="4">
    <source>
        <dbReference type="ARBA" id="ARBA00022777"/>
    </source>
</evidence>
<keyword evidence="6" id="KW-0046">Antibiotic resistance</keyword>
<dbReference type="Gene3D" id="3.30.200.20">
    <property type="entry name" value="Phosphorylase Kinase, domain 1"/>
    <property type="match status" value="1"/>
</dbReference>